<reference evidence="2 3" key="1">
    <citation type="journal article" date="2015" name="Genome Biol. Evol.">
        <title>The genome of winter moth (Operophtera brumata) provides a genomic perspective on sexual dimorphism and phenology.</title>
        <authorList>
            <person name="Derks M.F."/>
            <person name="Smit S."/>
            <person name="Salis L."/>
            <person name="Schijlen E."/>
            <person name="Bossers A."/>
            <person name="Mateman C."/>
            <person name="Pijl A.S."/>
            <person name="de Ridder D."/>
            <person name="Groenen M.A."/>
            <person name="Visser M.E."/>
            <person name="Megens H.J."/>
        </authorList>
    </citation>
    <scope>NUCLEOTIDE SEQUENCE [LARGE SCALE GENOMIC DNA]</scope>
    <source>
        <strain evidence="2">WM2013NL</strain>
        <tissue evidence="2">Head and thorax</tissue>
    </source>
</reference>
<dbReference type="PANTHER" id="PTHR33776">
    <property type="entry name" value="ENDO/EXONUCLEASE/PHOSPHATASE DOMAIN-CONTAINING PROTEIN"/>
    <property type="match status" value="1"/>
</dbReference>
<evidence type="ECO:0000259" key="1">
    <source>
        <dbReference type="Pfam" id="PF14529"/>
    </source>
</evidence>
<name>A0A0L7LCM3_OPEBR</name>
<evidence type="ECO:0000313" key="3">
    <source>
        <dbReference type="Proteomes" id="UP000037510"/>
    </source>
</evidence>
<dbReference type="PANTHER" id="PTHR33776:SF3">
    <property type="entry name" value="PHD-TYPE DOMAIN-CONTAINING PROTEIN"/>
    <property type="match status" value="1"/>
</dbReference>
<comment type="caution">
    <text evidence="2">The sequence shown here is derived from an EMBL/GenBank/DDBJ whole genome shotgun (WGS) entry which is preliminary data.</text>
</comment>
<proteinExistence type="predicted"/>
<gene>
    <name evidence="2" type="ORF">OBRU01_09221</name>
</gene>
<dbReference type="Gene3D" id="3.60.10.10">
    <property type="entry name" value="Endonuclease/exonuclease/phosphatase"/>
    <property type="match status" value="1"/>
</dbReference>
<dbReference type="GO" id="GO:0003824">
    <property type="term" value="F:catalytic activity"/>
    <property type="evidence" value="ECO:0007669"/>
    <property type="project" value="InterPro"/>
</dbReference>
<dbReference type="EMBL" id="JTDY01001653">
    <property type="protein sequence ID" value="KOB73243.1"/>
    <property type="molecule type" value="Genomic_DNA"/>
</dbReference>
<dbReference type="InterPro" id="IPR036691">
    <property type="entry name" value="Endo/exonu/phosph_ase_sf"/>
</dbReference>
<dbReference type="Pfam" id="PF14529">
    <property type="entry name" value="Exo_endo_phos_2"/>
    <property type="match status" value="1"/>
</dbReference>
<dbReference type="STRING" id="104452.A0A0L7LCM3"/>
<keyword evidence="3" id="KW-1185">Reference proteome</keyword>
<feature type="domain" description="Endonuclease/exonuclease/phosphatase" evidence="1">
    <location>
        <begin position="116"/>
        <end position="200"/>
    </location>
</feature>
<evidence type="ECO:0000313" key="2">
    <source>
        <dbReference type="EMBL" id="KOB73243.1"/>
    </source>
</evidence>
<sequence length="283" mass="32157">MIDKFLKVGLYNPGSLGTNHDDFIVALVMRSPDIMAINETWIKDGEEWRAPIVPGYKLRYSPRPIHLCGGRGGGVGFYIKCGIKARVWTHPVDPQNRSVEQMWLTLTVNGKKLAIGTAYRPERTKVDTFFDAVTASINAVPNCDNVLLLGDMNINLLVHDNGNARKLHNFLNCLNLKQLVSDPTHFTENQQTLIDLVCTDLRARNVIVEPIGKLYGHAFITCELNIKREKIEPQRISYRPLKSILPHAFSEDLNCIRWDLCMKIDKFERTLPDGSRHHQQGDE</sequence>
<dbReference type="InterPro" id="IPR005135">
    <property type="entry name" value="Endo/exonuclease/phosphatase"/>
</dbReference>
<dbReference type="Proteomes" id="UP000037510">
    <property type="component" value="Unassembled WGS sequence"/>
</dbReference>
<dbReference type="SUPFAM" id="SSF56219">
    <property type="entry name" value="DNase I-like"/>
    <property type="match status" value="1"/>
</dbReference>
<dbReference type="AlphaFoldDB" id="A0A0L7LCM3"/>
<organism evidence="2 3">
    <name type="scientific">Operophtera brumata</name>
    <name type="common">Winter moth</name>
    <name type="synonym">Phalaena brumata</name>
    <dbReference type="NCBI Taxonomy" id="104452"/>
    <lineage>
        <taxon>Eukaryota</taxon>
        <taxon>Metazoa</taxon>
        <taxon>Ecdysozoa</taxon>
        <taxon>Arthropoda</taxon>
        <taxon>Hexapoda</taxon>
        <taxon>Insecta</taxon>
        <taxon>Pterygota</taxon>
        <taxon>Neoptera</taxon>
        <taxon>Endopterygota</taxon>
        <taxon>Lepidoptera</taxon>
        <taxon>Glossata</taxon>
        <taxon>Ditrysia</taxon>
        <taxon>Geometroidea</taxon>
        <taxon>Geometridae</taxon>
        <taxon>Larentiinae</taxon>
        <taxon>Operophtera</taxon>
    </lineage>
</organism>
<protein>
    <recommendedName>
        <fullName evidence="1">Endonuclease/exonuclease/phosphatase domain-containing protein</fullName>
    </recommendedName>
</protein>
<accession>A0A0L7LCM3</accession>